<feature type="domain" description="PH" evidence="2">
    <location>
        <begin position="30"/>
        <end position="125"/>
    </location>
</feature>
<dbReference type="InParanoid" id="A0A4S2MV68"/>
<dbReference type="InterPro" id="IPR001849">
    <property type="entry name" value="PH_domain"/>
</dbReference>
<keyword evidence="4" id="KW-1185">Reference proteome</keyword>
<feature type="region of interest" description="Disordered" evidence="1">
    <location>
        <begin position="355"/>
        <end position="393"/>
    </location>
</feature>
<dbReference type="STRING" id="341454.A0A4S2MV68"/>
<dbReference type="CDD" id="cd13298">
    <property type="entry name" value="PH1_PH_fungal"/>
    <property type="match status" value="1"/>
</dbReference>
<dbReference type="InterPro" id="IPR011993">
    <property type="entry name" value="PH-like_dom_sf"/>
</dbReference>
<organism evidence="3 4">
    <name type="scientific">Ascodesmis nigricans</name>
    <dbReference type="NCBI Taxonomy" id="341454"/>
    <lineage>
        <taxon>Eukaryota</taxon>
        <taxon>Fungi</taxon>
        <taxon>Dikarya</taxon>
        <taxon>Ascomycota</taxon>
        <taxon>Pezizomycotina</taxon>
        <taxon>Pezizomycetes</taxon>
        <taxon>Pezizales</taxon>
        <taxon>Ascodesmidaceae</taxon>
        <taxon>Ascodesmis</taxon>
    </lineage>
</organism>
<proteinExistence type="predicted"/>
<dbReference type="Pfam" id="PF00169">
    <property type="entry name" value="PH"/>
    <property type="match status" value="2"/>
</dbReference>
<dbReference type="SUPFAM" id="SSF50729">
    <property type="entry name" value="PH domain-like"/>
    <property type="match status" value="2"/>
</dbReference>
<dbReference type="FunFam" id="2.30.29.30:FF:000286">
    <property type="entry name" value="PH-protein kinase domain containing protein"/>
    <property type="match status" value="1"/>
</dbReference>
<dbReference type="InterPro" id="IPR051707">
    <property type="entry name" value="PI-Interact_SigTrans_Reg"/>
</dbReference>
<feature type="region of interest" description="Disordered" evidence="1">
    <location>
        <begin position="138"/>
        <end position="162"/>
    </location>
</feature>
<reference evidence="3 4" key="1">
    <citation type="submission" date="2019-04" db="EMBL/GenBank/DDBJ databases">
        <title>Comparative genomics and transcriptomics to analyze fruiting body development in filamentous ascomycetes.</title>
        <authorList>
            <consortium name="DOE Joint Genome Institute"/>
            <person name="Lutkenhaus R."/>
            <person name="Traeger S."/>
            <person name="Breuer J."/>
            <person name="Kuo A."/>
            <person name="Lipzen A."/>
            <person name="Pangilinan J."/>
            <person name="Dilworth D."/>
            <person name="Sandor L."/>
            <person name="Poggeler S."/>
            <person name="Barry K."/>
            <person name="Grigoriev I.V."/>
            <person name="Nowrousian M."/>
        </authorList>
    </citation>
    <scope>NUCLEOTIDE SEQUENCE [LARGE SCALE GENOMIC DNA]</scope>
    <source>
        <strain evidence="3 4">CBS 389.68</strain>
    </source>
</reference>
<feature type="region of interest" description="Disordered" evidence="1">
    <location>
        <begin position="209"/>
        <end position="230"/>
    </location>
</feature>
<evidence type="ECO:0000313" key="4">
    <source>
        <dbReference type="Proteomes" id="UP000298138"/>
    </source>
</evidence>
<dbReference type="PANTHER" id="PTHR14336">
    <property type="entry name" value="TANDEM PH DOMAIN CONTAINING PROTEIN"/>
    <property type="match status" value="1"/>
</dbReference>
<evidence type="ECO:0000256" key="1">
    <source>
        <dbReference type="SAM" id="MobiDB-lite"/>
    </source>
</evidence>
<gene>
    <name evidence="3" type="ORF">EX30DRAFT_307532</name>
</gene>
<sequence length="393" mass="43847">MSGQQQLLPQSLQIQIKPAVDPQGTFVQDKVLKSGWLEKRTRKTKSWKRRWFVLRGDRLSCYKDETEYKIHRQIILADITAVAQLKDAKSRFVFGIFSPSRNFRFRGTSEAEVDDWVGKIRSAASLEETEEEFLLNSPTSAPEQGHQFPSPEHRVGSSSSEVARSPFGTAVRGIGGGRMSSQTLEYSGPEFGGSVSSFGISQLSLAHHDPGVTSGAETADPRTSMEPTKKVVRNDSGLSMHDQTPREIWHGFLYCLKSKGGVKQWKRYWVVVKNINITFYKNQKEYRAIKILPIDTIVDAFEIDPLSKSRKHCLQIITEGKVFRFSAMNEDDLVNALGAMKSVLSKLKRRASVSVGHASAHPPAGNPQIVTPERPSMSAPPSQPQPQLVRPQS</sequence>
<evidence type="ECO:0000313" key="3">
    <source>
        <dbReference type="EMBL" id="TGZ80498.1"/>
    </source>
</evidence>
<evidence type="ECO:0000259" key="2">
    <source>
        <dbReference type="PROSITE" id="PS50003"/>
    </source>
</evidence>
<name>A0A4S2MV68_9PEZI</name>
<dbReference type="Gene3D" id="2.30.29.30">
    <property type="entry name" value="Pleckstrin-homology domain (PH domain)/Phosphotyrosine-binding domain (PTB)"/>
    <property type="match status" value="2"/>
</dbReference>
<dbReference type="PROSITE" id="PS50003">
    <property type="entry name" value="PH_DOMAIN"/>
    <property type="match status" value="2"/>
</dbReference>
<dbReference type="SMART" id="SM00233">
    <property type="entry name" value="PH"/>
    <property type="match status" value="2"/>
</dbReference>
<accession>A0A4S2MV68</accession>
<dbReference type="Proteomes" id="UP000298138">
    <property type="component" value="Unassembled WGS sequence"/>
</dbReference>
<dbReference type="PANTHER" id="PTHR14336:SF15">
    <property type="entry name" value="DUAL ADAPTER FOR PHOSPHOTYROSINE AND 3-PHOSPHOTYROSINE AND 3-PHOSPHOINOSITIDE"/>
    <property type="match status" value="1"/>
</dbReference>
<dbReference type="OrthoDB" id="2157866at2759"/>
<dbReference type="EMBL" id="ML220124">
    <property type="protein sequence ID" value="TGZ80498.1"/>
    <property type="molecule type" value="Genomic_DNA"/>
</dbReference>
<dbReference type="AlphaFoldDB" id="A0A4S2MV68"/>
<protein>
    <submittedName>
        <fullName evidence="3">PH domain-like protein</fullName>
    </submittedName>
</protein>
<dbReference type="CDD" id="cd13299">
    <property type="entry name" value="PH2_PH_fungal"/>
    <property type="match status" value="1"/>
</dbReference>
<feature type="domain" description="PH" evidence="2">
    <location>
        <begin position="246"/>
        <end position="345"/>
    </location>
</feature>